<comment type="caution">
    <text evidence="10">The sequence shown here is derived from an EMBL/GenBank/DDBJ whole genome shotgun (WGS) entry which is preliminary data.</text>
</comment>
<evidence type="ECO:0000256" key="1">
    <source>
        <dbReference type="ARBA" id="ARBA00004651"/>
    </source>
</evidence>
<evidence type="ECO:0000256" key="2">
    <source>
        <dbReference type="ARBA" id="ARBA00010692"/>
    </source>
</evidence>
<keyword evidence="7 8" id="KW-0472">Membrane</keyword>
<evidence type="ECO:0000256" key="4">
    <source>
        <dbReference type="ARBA" id="ARBA00022475"/>
    </source>
</evidence>
<sequence length="188" mass="19100">MTMSSDRSLVQIAFYAALIAALGLVPKIELGLAGGIPITAQSLGVMLAGMMLGPVRGGLAVALLLFLVALGLPFLAGGRGGIGVFYGMTAGYLAGYFFGAVAVGAIMRAMRNMNVVFGAIVSGVLGGIVVVHAFGVPVLAYKADMTLYNAFLVGSLPFIPGDLIKVALATLVAHTIARGLPSAMLSRS</sequence>
<name>A0ABQ3ENQ2_9HYPH</name>
<comment type="subcellular location">
    <subcellularLocation>
        <location evidence="1 8">Cell membrane</location>
        <topology evidence="1 8">Multi-pass membrane protein</topology>
    </subcellularLocation>
</comment>
<dbReference type="PIRSF" id="PIRSF016661">
    <property type="entry name" value="BioY"/>
    <property type="match status" value="1"/>
</dbReference>
<comment type="similarity">
    <text evidence="2 8">Belongs to the BioY family.</text>
</comment>
<dbReference type="InterPro" id="IPR003784">
    <property type="entry name" value="BioY"/>
</dbReference>
<feature type="transmembrane region" description="Helical" evidence="9">
    <location>
        <begin position="59"/>
        <end position="76"/>
    </location>
</feature>
<reference evidence="11" key="1">
    <citation type="journal article" date="2019" name="Int. J. Syst. Evol. Microbiol.">
        <title>The Global Catalogue of Microorganisms (GCM) 10K type strain sequencing project: providing services to taxonomists for standard genome sequencing and annotation.</title>
        <authorList>
            <consortium name="The Broad Institute Genomics Platform"/>
            <consortium name="The Broad Institute Genome Sequencing Center for Infectious Disease"/>
            <person name="Wu L."/>
            <person name="Ma J."/>
        </authorList>
    </citation>
    <scope>NUCLEOTIDE SEQUENCE [LARGE SCALE GENOMIC DNA]</scope>
    <source>
        <strain evidence="11">KCTC 12861</strain>
    </source>
</reference>
<evidence type="ECO:0000313" key="10">
    <source>
        <dbReference type="EMBL" id="GHB37444.1"/>
    </source>
</evidence>
<dbReference type="PANTHER" id="PTHR34295">
    <property type="entry name" value="BIOTIN TRANSPORTER BIOY"/>
    <property type="match status" value="1"/>
</dbReference>
<evidence type="ECO:0000256" key="9">
    <source>
        <dbReference type="SAM" id="Phobius"/>
    </source>
</evidence>
<evidence type="ECO:0000256" key="7">
    <source>
        <dbReference type="ARBA" id="ARBA00023136"/>
    </source>
</evidence>
<dbReference type="Gene3D" id="1.10.1760.20">
    <property type="match status" value="1"/>
</dbReference>
<protein>
    <recommendedName>
        <fullName evidence="8">Biotin transporter</fullName>
    </recommendedName>
</protein>
<evidence type="ECO:0000313" key="11">
    <source>
        <dbReference type="Proteomes" id="UP000637980"/>
    </source>
</evidence>
<evidence type="ECO:0000256" key="6">
    <source>
        <dbReference type="ARBA" id="ARBA00022989"/>
    </source>
</evidence>
<feature type="transmembrane region" description="Helical" evidence="9">
    <location>
        <begin position="158"/>
        <end position="177"/>
    </location>
</feature>
<keyword evidence="11" id="KW-1185">Reference proteome</keyword>
<feature type="transmembrane region" description="Helical" evidence="9">
    <location>
        <begin position="82"/>
        <end position="103"/>
    </location>
</feature>
<gene>
    <name evidence="10" type="ORF">GCM10007094_28460</name>
</gene>
<keyword evidence="5 9" id="KW-0812">Transmembrane</keyword>
<keyword evidence="6 9" id="KW-1133">Transmembrane helix</keyword>
<evidence type="ECO:0000256" key="5">
    <source>
        <dbReference type="ARBA" id="ARBA00022692"/>
    </source>
</evidence>
<keyword evidence="4 8" id="KW-1003">Cell membrane</keyword>
<organism evidence="10 11">
    <name type="scientific">Pseudovibrio japonicus</name>
    <dbReference type="NCBI Taxonomy" id="366534"/>
    <lineage>
        <taxon>Bacteria</taxon>
        <taxon>Pseudomonadati</taxon>
        <taxon>Pseudomonadota</taxon>
        <taxon>Alphaproteobacteria</taxon>
        <taxon>Hyphomicrobiales</taxon>
        <taxon>Stappiaceae</taxon>
        <taxon>Pseudovibrio</taxon>
    </lineage>
</organism>
<dbReference type="Proteomes" id="UP000637980">
    <property type="component" value="Unassembled WGS sequence"/>
</dbReference>
<evidence type="ECO:0000256" key="8">
    <source>
        <dbReference type="PIRNR" id="PIRNR016661"/>
    </source>
</evidence>
<accession>A0ABQ3ENQ2</accession>
<dbReference type="PANTHER" id="PTHR34295:SF4">
    <property type="entry name" value="BIOTIN TRANSPORTER BIOY-RELATED"/>
    <property type="match status" value="1"/>
</dbReference>
<dbReference type="EMBL" id="BMXE01000005">
    <property type="protein sequence ID" value="GHB37444.1"/>
    <property type="molecule type" value="Genomic_DNA"/>
</dbReference>
<proteinExistence type="inferred from homology"/>
<dbReference type="RefSeq" id="WP_189437477.1">
    <property type="nucleotide sequence ID" value="NZ_BMXE01000005.1"/>
</dbReference>
<evidence type="ECO:0000256" key="3">
    <source>
        <dbReference type="ARBA" id="ARBA00022448"/>
    </source>
</evidence>
<keyword evidence="3 8" id="KW-0813">Transport</keyword>
<feature type="transmembrane region" description="Helical" evidence="9">
    <location>
        <begin position="115"/>
        <end position="138"/>
    </location>
</feature>
<dbReference type="Pfam" id="PF02632">
    <property type="entry name" value="BioY"/>
    <property type="match status" value="1"/>
</dbReference>